<sequence length="85" mass="9310">MVKLKTTDKDTINIGLIFGSVTEAKRLNNNQKIVDMMSSSHSVAPSLPRSIPEVSTLVAPEKSFFAFSGSDAWLVEDLLIEIVTE</sequence>
<organism evidence="1 2">
    <name type="scientific">Tetranychus urticae</name>
    <name type="common">Two-spotted spider mite</name>
    <dbReference type="NCBI Taxonomy" id="32264"/>
    <lineage>
        <taxon>Eukaryota</taxon>
        <taxon>Metazoa</taxon>
        <taxon>Ecdysozoa</taxon>
        <taxon>Arthropoda</taxon>
        <taxon>Chelicerata</taxon>
        <taxon>Arachnida</taxon>
        <taxon>Acari</taxon>
        <taxon>Acariformes</taxon>
        <taxon>Trombidiformes</taxon>
        <taxon>Prostigmata</taxon>
        <taxon>Eleutherengona</taxon>
        <taxon>Raphignathae</taxon>
        <taxon>Tetranychoidea</taxon>
        <taxon>Tetranychidae</taxon>
        <taxon>Tetranychus</taxon>
    </lineage>
</organism>
<reference evidence="2" key="1">
    <citation type="submission" date="2011-08" db="EMBL/GenBank/DDBJ databases">
        <authorList>
            <person name="Rombauts S."/>
        </authorList>
    </citation>
    <scope>NUCLEOTIDE SEQUENCE</scope>
    <source>
        <strain evidence="2">London</strain>
    </source>
</reference>
<proteinExistence type="predicted"/>
<dbReference type="HOGENOM" id="CLU_2515567_0_0_1"/>
<reference evidence="1" key="2">
    <citation type="submission" date="2015-06" db="UniProtKB">
        <authorList>
            <consortium name="EnsemblMetazoa"/>
        </authorList>
    </citation>
    <scope>IDENTIFICATION</scope>
</reference>
<keyword evidence="2" id="KW-1185">Reference proteome</keyword>
<evidence type="ECO:0000313" key="1">
    <source>
        <dbReference type="EnsemblMetazoa" id="tetur17g02290.1"/>
    </source>
</evidence>
<accession>T1KPZ8</accession>
<protein>
    <submittedName>
        <fullName evidence="1">Uncharacterized protein</fullName>
    </submittedName>
</protein>
<dbReference type="AlphaFoldDB" id="T1KPZ8"/>
<dbReference type="EnsemblMetazoa" id="tetur17g02290.1">
    <property type="protein sequence ID" value="tetur17g02290.1"/>
    <property type="gene ID" value="tetur17g02290"/>
</dbReference>
<evidence type="ECO:0000313" key="2">
    <source>
        <dbReference type="Proteomes" id="UP000015104"/>
    </source>
</evidence>
<dbReference type="Proteomes" id="UP000015104">
    <property type="component" value="Unassembled WGS sequence"/>
</dbReference>
<name>T1KPZ8_TETUR</name>
<dbReference type="EMBL" id="CAEY01000341">
    <property type="status" value="NOT_ANNOTATED_CDS"/>
    <property type="molecule type" value="Genomic_DNA"/>
</dbReference>